<dbReference type="OMA" id="FKNSCKK"/>
<evidence type="ECO:0000256" key="2">
    <source>
        <dbReference type="ARBA" id="ARBA00004514"/>
    </source>
</evidence>
<keyword evidence="10" id="KW-1185">Reference proteome</keyword>
<feature type="domain" description="SEC7" evidence="8">
    <location>
        <begin position="590"/>
        <end position="777"/>
    </location>
</feature>
<dbReference type="GO" id="GO:0015031">
    <property type="term" value="P:protein transport"/>
    <property type="evidence" value="ECO:0007669"/>
    <property type="project" value="UniProtKB-KW"/>
</dbReference>
<dbReference type="GO" id="GO:0016020">
    <property type="term" value="C:membrane"/>
    <property type="evidence" value="ECO:0007669"/>
    <property type="project" value="UniProtKB-SubCell"/>
</dbReference>
<dbReference type="SMART" id="SM00222">
    <property type="entry name" value="Sec7"/>
    <property type="match status" value="1"/>
</dbReference>
<proteinExistence type="predicted"/>
<dbReference type="Proteomes" id="UP000036987">
    <property type="component" value="Unassembled WGS sequence"/>
</dbReference>
<dbReference type="FunFam" id="1.10.220.20:FF:000002">
    <property type="entry name" value="Brefeldin A-inhibited guanine nucleotide-exchange protein 1"/>
    <property type="match status" value="1"/>
</dbReference>
<sequence>MAGAAGGFVTRSFESMLKGSTKHGALKKAVQAYLDCTKETSHQVISFGKSDIKSFSNAKSVANEVVEVVEEEKNHGSQQSVTPKVGQVAIVESEQSSISIVTALASVGNTLDGTQLELVLEPLRLAFETKNIKLVESALDCLHKLIAYDHLEGDPGLEGSKNAPLFTEILTMVCNCVDNNPLDSTILQVLKVLLTAVSSAKFRVHGEPLLGVIRVCYNISLNSKNPINQATSKAMLIQMISIIFCRMESDEEVHSLSLSFIDPLHVEAACSENGEIAMDDQDDKRITLGDALSMNREKDESHASVEELQTLAGGADIKGLEAVLDKAVKLGDGKKVSRGIDLESVSIGEHDALLLFRTLCKMGMKEENDAVTTKMRNLSLELLQGLLEGVSHSFTKNFHFIDSVKAYLSYALLQACVSSSSVVFQYATEIFAILLQRFRESLKGEIGVLFPLIVLRSLDSPESSLSQRSSVLRMLEKVCKDSQMLADIFVNYDCDLEAPNLFERMVNALSRISQGMVNLDPNSAIASQTSSIKSSSLQCLVTVLKSLVDWEKLLRASTESDCNSLPVEEDTLAGKSATDESKQWEEGLSQFEKAKVHKSTMESIVSEFNRKPSKGIELLLSNKLVESTATSVAQFLKNTPTLDKAFIGEYLGQHEEFPLAVMHAYVDSMKFSGLKFDHAIREFLRGFRLPGEAQKIDRIMEKFAERYCADNPGLFQNAETAYILAYAVIMLNTDAHNAMVWPKMTKFDFVNMNSVSDGEECASKELLEEIYDSIVKEEIKMKNEVTDLSKINKHRSQTDERGQLVSILNLALPRRNSPLDTKTESEQIVKQTQALFRKKRSKRGIFYIAQQVELVRPMLESVGWPLLAAFSVNMEESDNKSRVLLCMEGFKSGIHITSILRMDTMRYAFLTSLIRLTFLHAPKEMRSKNVEALRTLLALCDTETNSLQDTWNAVLESVSRLDFIISSPIIASSVMQGSNQISRDSVLQTLRELAEKPADQVFVNSAKLPSDSVVEFFTALCGVSAEELKQTPARVYSLQKLVEISYYNMARIRLVWAKIWSVLAVHFISAGSHCDQDIAMYAIDSLRQLGMKYLERAELTNFTFQNDILKPFVILMRNSRSESIRGLIVDCIVQMTKSKVGNIKSGWKSVFMVFTAASDDDLEPIIERAFENIEQVILEHFDQVVGDCFMDCVNCLISFANNKTSHRISLKAIALLRICEDRLAEGLIPEGALKPVGDRLDTKFDFTEHYWFPMLAGLSDLTLDSRLEVRNCALEVLFDLLNVRGLKFSSSFWENIFHRVLFPIFDHVRHSESDSFVSCGEEWLRDTIIHSLQLLCDLFNTFYKEVSFMLPSLLSLLLDCAKKTDQMVVSISLGVLVRLIDFGGHQFSINDWDTLLRSIRDASYMTQPFELLNSLGFNKFKNTHFDRKVNEKNFDHESLSNESEEFEKNIDSSMHDVNSEVIYKENSEEFEGSARVTAESENLQNQTFGQRIMGNMMDNILVRSFSFKPKNQSEYLSTSVSSLKVPDAVEPSPRIVEEEPILETIRSKCITQLLLVGVLDSIQRSYWNKLNPPQKIAMMDVLFSVLEFASSFNSYGNLRMRLHQISSGRPPLNLLRQEMTGTSVYLDILRKTTTTHSIKETKYIDDDGNVKKNSTANFCNNEVSEEDRKLRLVAEEKLVSFCEQILKDASEMHSSKDDSASVEIHRVLELRAPVVVKVIKGMCSMNSQIFQKHLGEFYPLITKLVCCDQMDIRGALADLFSTQLIKILP</sequence>
<dbReference type="SUPFAM" id="SSF48371">
    <property type="entry name" value="ARM repeat"/>
    <property type="match status" value="2"/>
</dbReference>
<dbReference type="GO" id="GO:0005802">
    <property type="term" value="C:trans-Golgi network"/>
    <property type="evidence" value="ECO:0000318"/>
    <property type="project" value="GO_Central"/>
</dbReference>
<evidence type="ECO:0000256" key="3">
    <source>
        <dbReference type="ARBA" id="ARBA00022448"/>
    </source>
</evidence>
<dbReference type="PANTHER" id="PTHR10663">
    <property type="entry name" value="GUANYL-NUCLEOTIDE EXCHANGE FACTOR"/>
    <property type="match status" value="1"/>
</dbReference>
<dbReference type="Pfam" id="PF20252">
    <property type="entry name" value="BIG2_C"/>
    <property type="match status" value="1"/>
</dbReference>
<keyword evidence="5" id="KW-0344">Guanine-nucleotide releasing factor</keyword>
<dbReference type="Pfam" id="PF12783">
    <property type="entry name" value="Sec7-like_HUS"/>
    <property type="match status" value="1"/>
</dbReference>
<evidence type="ECO:0000256" key="4">
    <source>
        <dbReference type="ARBA" id="ARBA00022490"/>
    </source>
</evidence>
<evidence type="ECO:0000256" key="7">
    <source>
        <dbReference type="ARBA" id="ARBA00023136"/>
    </source>
</evidence>
<evidence type="ECO:0000259" key="8">
    <source>
        <dbReference type="PROSITE" id="PS50190"/>
    </source>
</evidence>
<dbReference type="GO" id="GO:0032012">
    <property type="term" value="P:regulation of ARF protein signal transduction"/>
    <property type="evidence" value="ECO:0007669"/>
    <property type="project" value="InterPro"/>
</dbReference>
<comment type="subcellular location">
    <subcellularLocation>
        <location evidence="2">Cytoplasm</location>
        <location evidence="2">Cytosol</location>
    </subcellularLocation>
    <subcellularLocation>
        <location evidence="1">Membrane</location>
        <topology evidence="1">Peripheral membrane protein</topology>
        <orientation evidence="1">Cytoplasmic side</orientation>
    </subcellularLocation>
</comment>
<dbReference type="InterPro" id="IPR016024">
    <property type="entry name" value="ARM-type_fold"/>
</dbReference>
<dbReference type="InterPro" id="IPR023394">
    <property type="entry name" value="Sec7_C_sf"/>
</dbReference>
<dbReference type="GO" id="GO:0005085">
    <property type="term" value="F:guanyl-nucleotide exchange factor activity"/>
    <property type="evidence" value="ECO:0000318"/>
    <property type="project" value="GO_Central"/>
</dbReference>
<dbReference type="InterPro" id="IPR035999">
    <property type="entry name" value="Sec7_dom_sf"/>
</dbReference>
<dbReference type="InterPro" id="IPR000904">
    <property type="entry name" value="Sec7_dom"/>
</dbReference>
<organism evidence="9 10">
    <name type="scientific">Zostera marina</name>
    <name type="common">Eelgrass</name>
    <dbReference type="NCBI Taxonomy" id="29655"/>
    <lineage>
        <taxon>Eukaryota</taxon>
        <taxon>Viridiplantae</taxon>
        <taxon>Streptophyta</taxon>
        <taxon>Embryophyta</taxon>
        <taxon>Tracheophyta</taxon>
        <taxon>Spermatophyta</taxon>
        <taxon>Magnoliopsida</taxon>
        <taxon>Liliopsida</taxon>
        <taxon>Zosteraceae</taxon>
        <taxon>Zostera</taxon>
    </lineage>
</organism>
<evidence type="ECO:0000256" key="6">
    <source>
        <dbReference type="ARBA" id="ARBA00022927"/>
    </source>
</evidence>
<dbReference type="InterPro" id="IPR015403">
    <property type="entry name" value="Mon2/Sec7/BIG1-like_HDS"/>
</dbReference>
<dbReference type="PROSITE" id="PS50190">
    <property type="entry name" value="SEC7"/>
    <property type="match status" value="1"/>
</dbReference>
<evidence type="ECO:0000256" key="1">
    <source>
        <dbReference type="ARBA" id="ARBA00004287"/>
    </source>
</evidence>
<dbReference type="PANTHER" id="PTHR10663:SF312">
    <property type="entry name" value="BREFELDIN A-INHIBITED GUANINE NUCLEOTIDE-EXCHANGE PROTEIN 5"/>
    <property type="match status" value="1"/>
</dbReference>
<dbReference type="Gene3D" id="1.10.220.20">
    <property type="match status" value="1"/>
</dbReference>
<dbReference type="Pfam" id="PF01369">
    <property type="entry name" value="Sec7"/>
    <property type="match status" value="1"/>
</dbReference>
<dbReference type="STRING" id="29655.A0A0K9NP57"/>
<gene>
    <name evidence="9" type="ORF">ZOSMA_81G00800</name>
</gene>
<dbReference type="InterPro" id="IPR046455">
    <property type="entry name" value="Sec7/BIG1-like_C"/>
</dbReference>
<keyword evidence="7" id="KW-0472">Membrane</keyword>
<protein>
    <submittedName>
        <fullName evidence="9">Brefeldin A-inhibited guanine nucleotide-exchange protein 5</fullName>
    </submittedName>
</protein>
<dbReference type="FunFam" id="1.10.1000.11:FF:000006">
    <property type="entry name" value="HOPM interactor 7"/>
    <property type="match status" value="1"/>
</dbReference>
<comment type="caution">
    <text evidence="9">The sequence shown here is derived from an EMBL/GenBank/DDBJ whole genome shotgun (WGS) entry which is preliminary data.</text>
</comment>
<dbReference type="InterPro" id="IPR032691">
    <property type="entry name" value="Mon2/Sec7/BIG1-like_HUS"/>
</dbReference>
<evidence type="ECO:0000313" key="10">
    <source>
        <dbReference type="Proteomes" id="UP000036987"/>
    </source>
</evidence>
<dbReference type="InterPro" id="IPR032629">
    <property type="entry name" value="DCB_dom"/>
</dbReference>
<dbReference type="GO" id="GO:0005829">
    <property type="term" value="C:cytosol"/>
    <property type="evidence" value="ECO:0007669"/>
    <property type="project" value="UniProtKB-SubCell"/>
</dbReference>
<dbReference type="EMBL" id="LFYR01002015">
    <property type="protein sequence ID" value="KMZ57862.1"/>
    <property type="molecule type" value="Genomic_DNA"/>
</dbReference>
<dbReference type="CDD" id="cd00171">
    <property type="entry name" value="Sec7"/>
    <property type="match status" value="1"/>
</dbReference>
<dbReference type="SUPFAM" id="SSF48425">
    <property type="entry name" value="Sec7 domain"/>
    <property type="match status" value="1"/>
</dbReference>
<reference evidence="10" key="1">
    <citation type="journal article" date="2016" name="Nature">
        <title>The genome of the seagrass Zostera marina reveals angiosperm adaptation to the sea.</title>
        <authorList>
            <person name="Olsen J.L."/>
            <person name="Rouze P."/>
            <person name="Verhelst B."/>
            <person name="Lin Y.-C."/>
            <person name="Bayer T."/>
            <person name="Collen J."/>
            <person name="Dattolo E."/>
            <person name="De Paoli E."/>
            <person name="Dittami S."/>
            <person name="Maumus F."/>
            <person name="Michel G."/>
            <person name="Kersting A."/>
            <person name="Lauritano C."/>
            <person name="Lohaus R."/>
            <person name="Toepel M."/>
            <person name="Tonon T."/>
            <person name="Vanneste K."/>
            <person name="Amirebrahimi M."/>
            <person name="Brakel J."/>
            <person name="Bostroem C."/>
            <person name="Chovatia M."/>
            <person name="Grimwood J."/>
            <person name="Jenkins J.W."/>
            <person name="Jueterbock A."/>
            <person name="Mraz A."/>
            <person name="Stam W.T."/>
            <person name="Tice H."/>
            <person name="Bornberg-Bauer E."/>
            <person name="Green P.J."/>
            <person name="Pearson G.A."/>
            <person name="Procaccini G."/>
            <person name="Duarte C.M."/>
            <person name="Schmutz J."/>
            <person name="Reusch T.B.H."/>
            <person name="Van de Peer Y."/>
        </authorList>
    </citation>
    <scope>NUCLEOTIDE SEQUENCE [LARGE SCALE GENOMIC DNA]</scope>
    <source>
        <strain evidence="10">cv. Finnish</strain>
    </source>
</reference>
<dbReference type="Pfam" id="PF16213">
    <property type="entry name" value="DCB"/>
    <property type="match status" value="1"/>
</dbReference>
<keyword evidence="6" id="KW-0653">Protein transport</keyword>
<keyword evidence="3" id="KW-0813">Transport</keyword>
<accession>A0A0K9NP57</accession>
<dbReference type="Gene3D" id="1.10.1000.11">
    <property type="entry name" value="Arf Nucleotide-binding Site Opener,domain 2"/>
    <property type="match status" value="1"/>
</dbReference>
<keyword evidence="4" id="KW-0963">Cytoplasm</keyword>
<evidence type="ECO:0000256" key="5">
    <source>
        <dbReference type="ARBA" id="ARBA00022658"/>
    </source>
</evidence>
<name>A0A0K9NP57_ZOSMR</name>
<evidence type="ECO:0000313" key="9">
    <source>
        <dbReference type="EMBL" id="KMZ57862.1"/>
    </source>
</evidence>
<dbReference type="Pfam" id="PF09324">
    <property type="entry name" value="Sec7-like_HDS"/>
    <property type="match status" value="1"/>
</dbReference>
<dbReference type="OrthoDB" id="430364at2759"/>